<dbReference type="Pfam" id="PF05142">
    <property type="entry name" value="DUF702"/>
    <property type="match status" value="1"/>
</dbReference>
<organism evidence="1 2">
    <name type="scientific">Vanilla planifolia</name>
    <name type="common">Vanilla</name>
    <dbReference type="NCBI Taxonomy" id="51239"/>
    <lineage>
        <taxon>Eukaryota</taxon>
        <taxon>Viridiplantae</taxon>
        <taxon>Streptophyta</taxon>
        <taxon>Embryophyta</taxon>
        <taxon>Tracheophyta</taxon>
        <taxon>Spermatophyta</taxon>
        <taxon>Magnoliopsida</taxon>
        <taxon>Liliopsida</taxon>
        <taxon>Asparagales</taxon>
        <taxon>Orchidaceae</taxon>
        <taxon>Vanilloideae</taxon>
        <taxon>Vanilleae</taxon>
        <taxon>Vanilla</taxon>
    </lineage>
</organism>
<dbReference type="Proteomes" id="UP000639772">
    <property type="component" value="Chromosome 3"/>
</dbReference>
<dbReference type="PANTHER" id="PTHR35696">
    <property type="entry name" value="ELECTRON CARRIER/IRON ION-BINDING PROTEIN"/>
    <property type="match status" value="1"/>
</dbReference>
<reference evidence="1 2" key="1">
    <citation type="journal article" date="2020" name="Nat. Food">
        <title>A phased Vanilla planifolia genome enables genetic improvement of flavour and production.</title>
        <authorList>
            <person name="Hasing T."/>
            <person name="Tang H."/>
            <person name="Brym M."/>
            <person name="Khazi F."/>
            <person name="Huang T."/>
            <person name="Chambers A.H."/>
        </authorList>
    </citation>
    <scope>NUCLEOTIDE SEQUENCE [LARGE SCALE GENOMIC DNA]</scope>
    <source>
        <tissue evidence="1">Leaf</tissue>
    </source>
</reference>
<comment type="caution">
    <text evidence="1">The sequence shown here is derived from an EMBL/GenBank/DDBJ whole genome shotgun (WGS) entry which is preliminary data.</text>
</comment>
<accession>A0A835VAY0</accession>
<gene>
    <name evidence="1" type="ORF">HPP92_007088</name>
</gene>
<dbReference type="EMBL" id="JADCNM010000003">
    <property type="protein sequence ID" value="KAG0490225.1"/>
    <property type="molecule type" value="Genomic_DNA"/>
</dbReference>
<dbReference type="AlphaFoldDB" id="A0A835VAY0"/>
<proteinExistence type="predicted"/>
<dbReference type="PANTHER" id="PTHR35696:SF1">
    <property type="entry name" value="ELECTRON CARRIER_IRON ION-BINDING PROTEIN"/>
    <property type="match status" value="1"/>
</dbReference>
<evidence type="ECO:0000313" key="1">
    <source>
        <dbReference type="EMBL" id="KAG0490225.1"/>
    </source>
</evidence>
<protein>
    <submittedName>
        <fullName evidence="1">Uncharacterized protein</fullName>
    </submittedName>
</protein>
<evidence type="ECO:0000313" key="2">
    <source>
        <dbReference type="Proteomes" id="UP000639772"/>
    </source>
</evidence>
<name>A0A835VAY0_VANPL</name>
<sequence>MAGCPTLNLPSIISFWSSKMAAASPVPGSKAGDPSSVAVNGNLGPSLWDAPKQNLRGLNKPKCSKCGNVARSRCPFQSCKSCCAKAQNPCPIHVLKQSGTLPDKPPPSTIPLLEQQCTDATSSGASWRLTSLRQLSTAFANSFRVRKPLTRKDAININKWRFSKLREYIEGNIEVENEAFERYLLNVSLLEEAFSTTGEITQDEQLTTLEGNMQKLVASMKVKLKSNPTREAIVKERMRKLVHEKLRKLHERGHELFGETSVSADDESVPYRDPKRVKLEEWAEKNKRADDLIDKLSKARNKDDLESCSELRLQLFSNSWGKDNAANGKDTKFGAVVEDETVSIRSLSFSLPKLCTVVNSDVLTDIVAQVSSGARLAEL</sequence>
<dbReference type="OrthoDB" id="1915989at2759"/>